<dbReference type="EMBL" id="CM001749">
    <property type="protein sequence ID" value="KJB66845.1"/>
    <property type="molecule type" value="Genomic_DNA"/>
</dbReference>
<evidence type="ECO:0000313" key="2">
    <source>
        <dbReference type="Proteomes" id="UP000032304"/>
    </source>
</evidence>
<sequence>MFCLQKFQIPNAIGSTSYILYATDKVSWTLIVVGHGMPVFANEGIAATFNEIRDAAWSLMKDPSFHFYIAC</sequence>
<protein>
    <submittedName>
        <fullName evidence="1">Uncharacterized protein</fullName>
    </submittedName>
</protein>
<gene>
    <name evidence="1" type="ORF">B456_010G160300</name>
</gene>
<organism evidence="1 2">
    <name type="scientific">Gossypium raimondii</name>
    <name type="common">Peruvian cotton</name>
    <name type="synonym">Gossypium klotzschianum subsp. raimondii</name>
    <dbReference type="NCBI Taxonomy" id="29730"/>
    <lineage>
        <taxon>Eukaryota</taxon>
        <taxon>Viridiplantae</taxon>
        <taxon>Streptophyta</taxon>
        <taxon>Embryophyta</taxon>
        <taxon>Tracheophyta</taxon>
        <taxon>Spermatophyta</taxon>
        <taxon>Magnoliopsida</taxon>
        <taxon>eudicotyledons</taxon>
        <taxon>Gunneridae</taxon>
        <taxon>Pentapetalae</taxon>
        <taxon>rosids</taxon>
        <taxon>malvids</taxon>
        <taxon>Malvales</taxon>
        <taxon>Malvaceae</taxon>
        <taxon>Malvoideae</taxon>
        <taxon>Gossypium</taxon>
    </lineage>
</organism>
<keyword evidence="2" id="KW-1185">Reference proteome</keyword>
<name>A0A0D2VB19_GOSRA</name>
<evidence type="ECO:0000313" key="1">
    <source>
        <dbReference type="EMBL" id="KJB66845.1"/>
    </source>
</evidence>
<dbReference type="Gramene" id="KJB66845">
    <property type="protein sequence ID" value="KJB66845"/>
    <property type="gene ID" value="B456_010G160300"/>
</dbReference>
<accession>A0A0D2VB19</accession>
<reference evidence="1 2" key="1">
    <citation type="journal article" date="2012" name="Nature">
        <title>Repeated polyploidization of Gossypium genomes and the evolution of spinnable cotton fibres.</title>
        <authorList>
            <person name="Paterson A.H."/>
            <person name="Wendel J.F."/>
            <person name="Gundlach H."/>
            <person name="Guo H."/>
            <person name="Jenkins J."/>
            <person name="Jin D."/>
            <person name="Llewellyn D."/>
            <person name="Showmaker K.C."/>
            <person name="Shu S."/>
            <person name="Udall J."/>
            <person name="Yoo M.J."/>
            <person name="Byers R."/>
            <person name="Chen W."/>
            <person name="Doron-Faigenboim A."/>
            <person name="Duke M.V."/>
            <person name="Gong L."/>
            <person name="Grimwood J."/>
            <person name="Grover C."/>
            <person name="Grupp K."/>
            <person name="Hu G."/>
            <person name="Lee T.H."/>
            <person name="Li J."/>
            <person name="Lin L."/>
            <person name="Liu T."/>
            <person name="Marler B.S."/>
            <person name="Page J.T."/>
            <person name="Roberts A.W."/>
            <person name="Romanel E."/>
            <person name="Sanders W.S."/>
            <person name="Szadkowski E."/>
            <person name="Tan X."/>
            <person name="Tang H."/>
            <person name="Xu C."/>
            <person name="Wang J."/>
            <person name="Wang Z."/>
            <person name="Zhang D."/>
            <person name="Zhang L."/>
            <person name="Ashrafi H."/>
            <person name="Bedon F."/>
            <person name="Bowers J.E."/>
            <person name="Brubaker C.L."/>
            <person name="Chee P.W."/>
            <person name="Das S."/>
            <person name="Gingle A.R."/>
            <person name="Haigler C.H."/>
            <person name="Harker D."/>
            <person name="Hoffmann L.V."/>
            <person name="Hovav R."/>
            <person name="Jones D.C."/>
            <person name="Lemke C."/>
            <person name="Mansoor S."/>
            <person name="ur Rahman M."/>
            <person name="Rainville L.N."/>
            <person name="Rambani A."/>
            <person name="Reddy U.K."/>
            <person name="Rong J.K."/>
            <person name="Saranga Y."/>
            <person name="Scheffler B.E."/>
            <person name="Scheffler J.A."/>
            <person name="Stelly D.M."/>
            <person name="Triplett B.A."/>
            <person name="Van Deynze A."/>
            <person name="Vaslin M.F."/>
            <person name="Waghmare V.N."/>
            <person name="Walford S.A."/>
            <person name="Wright R.J."/>
            <person name="Zaki E.A."/>
            <person name="Zhang T."/>
            <person name="Dennis E.S."/>
            <person name="Mayer K.F."/>
            <person name="Peterson D.G."/>
            <person name="Rokhsar D.S."/>
            <person name="Wang X."/>
            <person name="Schmutz J."/>
        </authorList>
    </citation>
    <scope>NUCLEOTIDE SEQUENCE [LARGE SCALE GENOMIC DNA]</scope>
</reference>
<dbReference type="Proteomes" id="UP000032304">
    <property type="component" value="Chromosome 10"/>
</dbReference>
<proteinExistence type="predicted"/>
<dbReference type="AlphaFoldDB" id="A0A0D2VB19"/>